<dbReference type="FunFam" id="2.40.70.10:FF:000016">
    <property type="entry name" value="Probable aspartic protease At2g35615"/>
    <property type="match status" value="1"/>
</dbReference>
<evidence type="ECO:0000256" key="5">
    <source>
        <dbReference type="ARBA" id="ARBA00022801"/>
    </source>
</evidence>
<dbReference type="InterPro" id="IPR032861">
    <property type="entry name" value="TAXi_N"/>
</dbReference>
<dbReference type="Gene3D" id="2.40.70.10">
    <property type="entry name" value="Acid Proteases"/>
    <property type="match status" value="2"/>
</dbReference>
<evidence type="ECO:0000256" key="7">
    <source>
        <dbReference type="PIRSR" id="PIRSR601461-1"/>
    </source>
</evidence>
<dbReference type="Gramene" id="Kaladp0056s0007.1.v1.1">
    <property type="protein sequence ID" value="Kaladp0056s0007.1.v1.1.CDS.1"/>
    <property type="gene ID" value="Kaladp0056s0007.v1.1"/>
</dbReference>
<feature type="signal peptide" evidence="8">
    <location>
        <begin position="1"/>
        <end position="24"/>
    </location>
</feature>
<dbReference type="InterPro" id="IPR032799">
    <property type="entry name" value="TAXi_C"/>
</dbReference>
<feature type="active site" evidence="7">
    <location>
        <position position="166"/>
    </location>
</feature>
<comment type="similarity">
    <text evidence="1">Belongs to the peptidase A1 family.</text>
</comment>
<dbReference type="PANTHER" id="PTHR13683">
    <property type="entry name" value="ASPARTYL PROTEASES"/>
    <property type="match status" value="1"/>
</dbReference>
<dbReference type="GO" id="GO:0004190">
    <property type="term" value="F:aspartic-type endopeptidase activity"/>
    <property type="evidence" value="ECO:0007669"/>
    <property type="project" value="UniProtKB-KW"/>
</dbReference>
<proteinExistence type="inferred from homology"/>
<dbReference type="GO" id="GO:0003677">
    <property type="term" value="F:DNA binding"/>
    <property type="evidence" value="ECO:0007669"/>
    <property type="project" value="UniProtKB-KW"/>
</dbReference>
<dbReference type="PANTHER" id="PTHR13683:SF274">
    <property type="entry name" value="PROTEIN ASPARTIC PROTEASE IN GUARD CELL 1"/>
    <property type="match status" value="1"/>
</dbReference>
<feature type="chain" id="PRO_5029765612" description="Peptidase A1 domain-containing protein" evidence="8">
    <location>
        <begin position="25"/>
        <end position="484"/>
    </location>
</feature>
<reference evidence="10" key="1">
    <citation type="submission" date="2021-01" db="UniProtKB">
        <authorList>
            <consortium name="EnsemblPlants"/>
        </authorList>
    </citation>
    <scope>IDENTIFICATION</scope>
</reference>
<dbReference type="Pfam" id="PF14543">
    <property type="entry name" value="TAXi_N"/>
    <property type="match status" value="1"/>
</dbReference>
<dbReference type="OMA" id="DTCMYQV"/>
<evidence type="ECO:0000313" key="10">
    <source>
        <dbReference type="EnsemblPlants" id="Kaladp0056s0007.1.v1.1.CDS.1"/>
    </source>
</evidence>
<name>A0A7N1A081_KALFE</name>
<dbReference type="InterPro" id="IPR001461">
    <property type="entry name" value="Aspartic_peptidase_A1"/>
</dbReference>
<dbReference type="GO" id="GO:0006508">
    <property type="term" value="P:proteolysis"/>
    <property type="evidence" value="ECO:0007669"/>
    <property type="project" value="UniProtKB-KW"/>
</dbReference>
<accession>A0A7N1A081</accession>
<dbReference type="InterPro" id="IPR033121">
    <property type="entry name" value="PEPTIDASE_A1"/>
</dbReference>
<sequence>MASVKLSLLTFLALFSLLLHSSLQTRTLNPSKTYQLLDVSDSIQRALSSLSETQDQETLSSSISLDSSLVSNNSSSFSVPLYSRETVKHADHQDYKALVLSRLARDAARVDSLNQRLRFLSRQQQFETQQDDLSTPVVSGISQGSGEYFAQFGIGTPSKTAHLAIDTGSDISWVQCQPCSECYSQTDPIYDPSASSTYQPLTCSAPACQALDQPSCSAGTCQYQVSYGDGSFTTGDLVTDTVSFGSSGTVPKLAIGCGHDNEGLFVASAGLLGLGGGALSFPSQIKATSFSYCLPDRDSKTSSTLDFNSATPGDSITTQLTKNSRIDTFYYVGLSGLSVGGKPVQIPPSVFQLGASGGGGIIVDSGTAVTRLQSEAYTALRDAFRSQATNLPSAAGESLFDTCYDLSSMKSVQVPSVGLVFAGGKSLALPAKNYLIPVDSNGKFCFAFAGTKSALSIIGNVQQQGIRVSYDLANSLVGFSRDKC</sequence>
<keyword evidence="5" id="KW-0378">Hydrolase</keyword>
<evidence type="ECO:0000313" key="11">
    <source>
        <dbReference type="Proteomes" id="UP000594263"/>
    </source>
</evidence>
<evidence type="ECO:0000256" key="6">
    <source>
        <dbReference type="ARBA" id="ARBA00023125"/>
    </source>
</evidence>
<dbReference type="Proteomes" id="UP000594263">
    <property type="component" value="Unplaced"/>
</dbReference>
<keyword evidence="3 8" id="KW-0732">Signal</keyword>
<dbReference type="SUPFAM" id="SSF50630">
    <property type="entry name" value="Acid proteases"/>
    <property type="match status" value="1"/>
</dbReference>
<dbReference type="PROSITE" id="PS00141">
    <property type="entry name" value="ASP_PROTEASE"/>
    <property type="match status" value="1"/>
</dbReference>
<evidence type="ECO:0000256" key="4">
    <source>
        <dbReference type="ARBA" id="ARBA00022750"/>
    </source>
</evidence>
<dbReference type="InterPro" id="IPR021109">
    <property type="entry name" value="Peptidase_aspartic_dom_sf"/>
</dbReference>
<keyword evidence="6" id="KW-0238">DNA-binding</keyword>
<evidence type="ECO:0000256" key="2">
    <source>
        <dbReference type="ARBA" id="ARBA00022670"/>
    </source>
</evidence>
<evidence type="ECO:0000256" key="1">
    <source>
        <dbReference type="ARBA" id="ARBA00007447"/>
    </source>
</evidence>
<organism evidence="10 11">
    <name type="scientific">Kalanchoe fedtschenkoi</name>
    <name type="common">Lavender scallops</name>
    <name type="synonym">South American air plant</name>
    <dbReference type="NCBI Taxonomy" id="63787"/>
    <lineage>
        <taxon>Eukaryota</taxon>
        <taxon>Viridiplantae</taxon>
        <taxon>Streptophyta</taxon>
        <taxon>Embryophyta</taxon>
        <taxon>Tracheophyta</taxon>
        <taxon>Spermatophyta</taxon>
        <taxon>Magnoliopsida</taxon>
        <taxon>eudicotyledons</taxon>
        <taxon>Gunneridae</taxon>
        <taxon>Pentapetalae</taxon>
        <taxon>Saxifragales</taxon>
        <taxon>Crassulaceae</taxon>
        <taxon>Kalanchoe</taxon>
    </lineage>
</organism>
<feature type="domain" description="Peptidase A1" evidence="9">
    <location>
        <begin position="148"/>
        <end position="480"/>
    </location>
</feature>
<dbReference type="PROSITE" id="PS51767">
    <property type="entry name" value="PEPTIDASE_A1"/>
    <property type="match status" value="1"/>
</dbReference>
<keyword evidence="2" id="KW-0645">Protease</keyword>
<protein>
    <recommendedName>
        <fullName evidence="9">Peptidase A1 domain-containing protein</fullName>
    </recommendedName>
</protein>
<feature type="active site" evidence="7">
    <location>
        <position position="364"/>
    </location>
</feature>
<evidence type="ECO:0000259" key="9">
    <source>
        <dbReference type="PROSITE" id="PS51767"/>
    </source>
</evidence>
<evidence type="ECO:0000256" key="3">
    <source>
        <dbReference type="ARBA" id="ARBA00022729"/>
    </source>
</evidence>
<dbReference type="InterPro" id="IPR001969">
    <property type="entry name" value="Aspartic_peptidase_AS"/>
</dbReference>
<dbReference type="AlphaFoldDB" id="A0A7N1A081"/>
<dbReference type="FunFam" id="2.40.70.10:FF:000010">
    <property type="entry name" value="Aspartyl protease family protein 2"/>
    <property type="match status" value="1"/>
</dbReference>
<dbReference type="EnsemblPlants" id="Kaladp0056s0007.1.v1.1">
    <property type="protein sequence ID" value="Kaladp0056s0007.1.v1.1.CDS.1"/>
    <property type="gene ID" value="Kaladp0056s0007.v1.1"/>
</dbReference>
<keyword evidence="11" id="KW-1185">Reference proteome</keyword>
<keyword evidence="4" id="KW-0064">Aspartyl protease</keyword>
<evidence type="ECO:0000256" key="8">
    <source>
        <dbReference type="SAM" id="SignalP"/>
    </source>
</evidence>
<dbReference type="Pfam" id="PF14541">
    <property type="entry name" value="TAXi_C"/>
    <property type="match status" value="1"/>
</dbReference>